<dbReference type="PANTHER" id="PTHR10933">
    <property type="entry name" value="IMMUNOGLOBULIN-BINDING PROTEIN 1"/>
    <property type="match status" value="1"/>
</dbReference>
<sequence length="393" mass="43749">MDSESLSPSALFNRSLDYASKALNLPAIEDHTQELLTQSLNDVESLRHQISDLSLFSPNEVFEDISTRDIIYLFVPYVFSEVQSRLRSIGRAARMNTVVQTEGYLRSFISLVENYEIIPEDERSLYSSKTTTVIDPAKRRDLKISQYKKEKDLRAGIEVIRKRGGQPSSDSPSSNFDLIASLLPKASKRVSDSDEQPLDSETDDVLRKTTCLLLRLTFVEAQKQLESLQQELEILRNAPPSPQLPSFSDLDGRDRQRESDGDLWKLDSPLVTSGKGPLLDSSGKPLRTFTILPSGAGERSRLQAQVFGPGHRLPTMSIDEYLEVERQRGNIITGGGAASRAAPTSSEKLAIDSEMDGTAGGETRAEEKRLKDESWARYVDEHPRGAGNTMNRG</sequence>
<accession>B0CSW6</accession>
<dbReference type="InterPro" id="IPR038511">
    <property type="entry name" value="TAP42/TAP46-like_sf"/>
</dbReference>
<dbReference type="AlphaFoldDB" id="B0CSW6"/>
<dbReference type="KEGG" id="lbc:LACBIDRAFT_306164"/>
<dbReference type="EMBL" id="DS547092">
    <property type="protein sequence ID" value="EDR14911.1"/>
    <property type="molecule type" value="Genomic_DNA"/>
</dbReference>
<dbReference type="GeneID" id="6070791"/>
<protein>
    <submittedName>
        <fullName evidence="2">Predicted protein</fullName>
    </submittedName>
</protein>
<name>B0CSW6_LACBS</name>
<dbReference type="HOGENOM" id="CLU_041824_2_0_1"/>
<dbReference type="Proteomes" id="UP000001194">
    <property type="component" value="Unassembled WGS sequence"/>
</dbReference>
<evidence type="ECO:0000256" key="1">
    <source>
        <dbReference type="SAM" id="MobiDB-lite"/>
    </source>
</evidence>
<dbReference type="FunCoup" id="B0CSW6">
    <property type="interactions" value="377"/>
</dbReference>
<dbReference type="InterPro" id="IPR007304">
    <property type="entry name" value="TAP46-like"/>
</dbReference>
<feature type="region of interest" description="Disordered" evidence="1">
    <location>
        <begin position="236"/>
        <end position="268"/>
    </location>
</feature>
<dbReference type="PANTHER" id="PTHR10933:SF9">
    <property type="entry name" value="IMMUNOGLOBULIN-BINDING PROTEIN 1"/>
    <property type="match status" value="1"/>
</dbReference>
<feature type="compositionally biased region" description="Basic and acidic residues" evidence="1">
    <location>
        <begin position="250"/>
        <end position="265"/>
    </location>
</feature>
<evidence type="ECO:0000313" key="3">
    <source>
        <dbReference type="Proteomes" id="UP000001194"/>
    </source>
</evidence>
<gene>
    <name evidence="2" type="ORF">LACBIDRAFT_306164</name>
</gene>
<reference evidence="2 3" key="1">
    <citation type="journal article" date="2008" name="Nature">
        <title>The genome of Laccaria bicolor provides insights into mycorrhizal symbiosis.</title>
        <authorList>
            <person name="Martin F."/>
            <person name="Aerts A."/>
            <person name="Ahren D."/>
            <person name="Brun A."/>
            <person name="Danchin E.G.J."/>
            <person name="Duchaussoy F."/>
            <person name="Gibon J."/>
            <person name="Kohler A."/>
            <person name="Lindquist E."/>
            <person name="Pereda V."/>
            <person name="Salamov A."/>
            <person name="Shapiro H.J."/>
            <person name="Wuyts J."/>
            <person name="Blaudez D."/>
            <person name="Buee M."/>
            <person name="Brokstein P."/>
            <person name="Canbaeck B."/>
            <person name="Cohen D."/>
            <person name="Courty P.E."/>
            <person name="Coutinho P.M."/>
            <person name="Delaruelle C."/>
            <person name="Detter J.C."/>
            <person name="Deveau A."/>
            <person name="DiFazio S."/>
            <person name="Duplessis S."/>
            <person name="Fraissinet-Tachet L."/>
            <person name="Lucic E."/>
            <person name="Frey-Klett P."/>
            <person name="Fourrey C."/>
            <person name="Feussner I."/>
            <person name="Gay G."/>
            <person name="Grimwood J."/>
            <person name="Hoegger P.J."/>
            <person name="Jain P."/>
            <person name="Kilaru S."/>
            <person name="Labbe J."/>
            <person name="Lin Y.C."/>
            <person name="Legue V."/>
            <person name="Le Tacon F."/>
            <person name="Marmeisse R."/>
            <person name="Melayah D."/>
            <person name="Montanini B."/>
            <person name="Muratet M."/>
            <person name="Nehls U."/>
            <person name="Niculita-Hirzel H."/>
            <person name="Oudot-Le Secq M.P."/>
            <person name="Peter M."/>
            <person name="Quesneville H."/>
            <person name="Rajashekar B."/>
            <person name="Reich M."/>
            <person name="Rouhier N."/>
            <person name="Schmutz J."/>
            <person name="Yin T."/>
            <person name="Chalot M."/>
            <person name="Henrissat B."/>
            <person name="Kuees U."/>
            <person name="Lucas S."/>
            <person name="Van de Peer Y."/>
            <person name="Podila G.K."/>
            <person name="Polle A."/>
            <person name="Pukkila P.J."/>
            <person name="Richardson P.M."/>
            <person name="Rouze P."/>
            <person name="Sanders I.R."/>
            <person name="Stajich J.E."/>
            <person name="Tunlid A."/>
            <person name="Tuskan G."/>
            <person name="Grigoriev I.V."/>
        </authorList>
    </citation>
    <scope>NUCLEOTIDE SEQUENCE [LARGE SCALE GENOMIC DNA]</scope>
    <source>
        <strain evidence="3">S238N-H82 / ATCC MYA-4686</strain>
    </source>
</reference>
<dbReference type="InParanoid" id="B0CSW6"/>
<dbReference type="GO" id="GO:0005829">
    <property type="term" value="C:cytosol"/>
    <property type="evidence" value="ECO:0007669"/>
    <property type="project" value="TreeGrafter"/>
</dbReference>
<dbReference type="GO" id="GO:0035303">
    <property type="term" value="P:regulation of dephosphorylation"/>
    <property type="evidence" value="ECO:0007669"/>
    <property type="project" value="TreeGrafter"/>
</dbReference>
<dbReference type="STRING" id="486041.B0CSW6"/>
<dbReference type="Pfam" id="PF04177">
    <property type="entry name" value="TAP42"/>
    <property type="match status" value="1"/>
</dbReference>
<dbReference type="GO" id="GO:0051721">
    <property type="term" value="F:protein phosphatase 2A binding"/>
    <property type="evidence" value="ECO:0007669"/>
    <property type="project" value="TreeGrafter"/>
</dbReference>
<dbReference type="RefSeq" id="XP_001875470.1">
    <property type="nucleotide sequence ID" value="XM_001875435.1"/>
</dbReference>
<proteinExistence type="predicted"/>
<evidence type="ECO:0000313" key="2">
    <source>
        <dbReference type="EMBL" id="EDR14911.1"/>
    </source>
</evidence>
<dbReference type="Gene3D" id="1.25.40.540">
    <property type="entry name" value="TAP42-like family"/>
    <property type="match status" value="1"/>
</dbReference>
<keyword evidence="3" id="KW-1185">Reference proteome</keyword>
<organism evidence="3">
    <name type="scientific">Laccaria bicolor (strain S238N-H82 / ATCC MYA-4686)</name>
    <name type="common">Bicoloured deceiver</name>
    <name type="synonym">Laccaria laccata var. bicolor</name>
    <dbReference type="NCBI Taxonomy" id="486041"/>
    <lineage>
        <taxon>Eukaryota</taxon>
        <taxon>Fungi</taxon>
        <taxon>Dikarya</taxon>
        <taxon>Basidiomycota</taxon>
        <taxon>Agaricomycotina</taxon>
        <taxon>Agaricomycetes</taxon>
        <taxon>Agaricomycetidae</taxon>
        <taxon>Agaricales</taxon>
        <taxon>Agaricineae</taxon>
        <taxon>Hydnangiaceae</taxon>
        <taxon>Laccaria</taxon>
    </lineage>
</organism>
<feature type="region of interest" description="Disordered" evidence="1">
    <location>
        <begin position="334"/>
        <end position="393"/>
    </location>
</feature>
<dbReference type="OrthoDB" id="10261753at2759"/>
<dbReference type="GO" id="GO:0009966">
    <property type="term" value="P:regulation of signal transduction"/>
    <property type="evidence" value="ECO:0007669"/>
    <property type="project" value="InterPro"/>
</dbReference>
<feature type="compositionally biased region" description="Basic and acidic residues" evidence="1">
    <location>
        <begin position="363"/>
        <end position="384"/>
    </location>
</feature>